<comment type="caution">
    <text evidence="3">The sequence shown here is derived from an EMBL/GenBank/DDBJ whole genome shotgun (WGS) entry which is preliminary data.</text>
</comment>
<organism evidence="3 4">
    <name type="scientific">Kineococcus aurantiacus</name>
    <dbReference type="NCBI Taxonomy" id="37633"/>
    <lineage>
        <taxon>Bacteria</taxon>
        <taxon>Bacillati</taxon>
        <taxon>Actinomycetota</taxon>
        <taxon>Actinomycetes</taxon>
        <taxon>Kineosporiales</taxon>
        <taxon>Kineosporiaceae</taxon>
        <taxon>Kineococcus</taxon>
    </lineage>
</organism>
<keyword evidence="1" id="KW-0863">Zinc-finger</keyword>
<feature type="domain" description="SWIM-type" evidence="2">
    <location>
        <begin position="60"/>
        <end position="93"/>
    </location>
</feature>
<dbReference type="InterPro" id="IPR007527">
    <property type="entry name" value="Znf_SWIM"/>
</dbReference>
<dbReference type="AlphaFoldDB" id="A0A7Y9DQC0"/>
<accession>A0A7Y9DQC0</accession>
<proteinExistence type="predicted"/>
<dbReference type="PROSITE" id="PS50966">
    <property type="entry name" value="ZF_SWIM"/>
    <property type="match status" value="1"/>
</dbReference>
<evidence type="ECO:0000256" key="1">
    <source>
        <dbReference type="PROSITE-ProRule" id="PRU00325"/>
    </source>
</evidence>
<dbReference type="GO" id="GO:0008270">
    <property type="term" value="F:zinc ion binding"/>
    <property type="evidence" value="ECO:0007669"/>
    <property type="project" value="UniProtKB-KW"/>
</dbReference>
<evidence type="ECO:0000313" key="3">
    <source>
        <dbReference type="EMBL" id="NYD24829.1"/>
    </source>
</evidence>
<evidence type="ECO:0000259" key="2">
    <source>
        <dbReference type="PROSITE" id="PS50966"/>
    </source>
</evidence>
<dbReference type="Proteomes" id="UP000521922">
    <property type="component" value="Unassembled WGS sequence"/>
</dbReference>
<sequence length="453" mass="46662">MIDRWSVEQVLALAPDASSATAGRKLGVPAPWSQTGALDPGEGTGGAVWGSCKGSGATPYQTVVDLSGPAFKCSCPSRKFPCKHALGLLLLWAGGAVPAASTPAPFSEAWLASRTEKAARPAAAARAGGPPADPAVAARRAEQRTARVRDGVEELSRWLHDQTRTGLAGADHAGYRRTDPVAARLVDAQAGALAGSVRRLARVAVSGEGWSSRLLEEHAMLHLLVEAHARAQELPAPLAATVRSRVGHPVRTEDVLAGTPVRDRWNVLDLRDHVEDRLVTRRAHLSGGRSGRTAVVLSFAPPGRPLDASLVPGTSVEADLHFHPGAHPLRAVVGTRHGDPGPLGAVAAETVAAAHARWAGALAADPWLPELPVVLADVVLSAPPSAPVAGTVPAQEGWALVDTAGHAVPLTGPDGVWTLLAVTGAAPCAVAGDWTPEGLRLSAAVTGDGLVRL</sequence>
<protein>
    <recommendedName>
        <fullName evidence="2">SWIM-type domain-containing protein</fullName>
    </recommendedName>
</protein>
<name>A0A7Y9DQC0_9ACTN</name>
<dbReference type="Pfam" id="PF04434">
    <property type="entry name" value="SWIM"/>
    <property type="match status" value="1"/>
</dbReference>
<keyword evidence="1" id="KW-0862">Zinc</keyword>
<dbReference type="RefSeq" id="WP_343078205.1">
    <property type="nucleotide sequence ID" value="NZ_BAAAGN010000015.1"/>
</dbReference>
<evidence type="ECO:0000313" key="4">
    <source>
        <dbReference type="Proteomes" id="UP000521922"/>
    </source>
</evidence>
<keyword evidence="4" id="KW-1185">Reference proteome</keyword>
<reference evidence="3 4" key="1">
    <citation type="submission" date="2020-07" db="EMBL/GenBank/DDBJ databases">
        <title>Sequencing the genomes of 1000 actinobacteria strains.</title>
        <authorList>
            <person name="Klenk H.-P."/>
        </authorList>
    </citation>
    <scope>NUCLEOTIDE SEQUENCE [LARGE SCALE GENOMIC DNA]</scope>
    <source>
        <strain evidence="3 4">DSM 7487</strain>
    </source>
</reference>
<gene>
    <name evidence="3" type="ORF">BJ968_004369</name>
</gene>
<dbReference type="EMBL" id="JACCBB010000001">
    <property type="protein sequence ID" value="NYD24829.1"/>
    <property type="molecule type" value="Genomic_DNA"/>
</dbReference>
<keyword evidence="1" id="KW-0479">Metal-binding</keyword>